<evidence type="ECO:0000259" key="1">
    <source>
        <dbReference type="PROSITE" id="PS50106"/>
    </source>
</evidence>
<dbReference type="InterPro" id="IPR036034">
    <property type="entry name" value="PDZ_sf"/>
</dbReference>
<dbReference type="Gene3D" id="2.30.42.10">
    <property type="match status" value="2"/>
</dbReference>
<organism evidence="2 3">
    <name type="scientific">Ascaris lumbricoides</name>
    <name type="common">Giant roundworm</name>
    <dbReference type="NCBI Taxonomy" id="6252"/>
    <lineage>
        <taxon>Eukaryota</taxon>
        <taxon>Metazoa</taxon>
        <taxon>Ecdysozoa</taxon>
        <taxon>Nematoda</taxon>
        <taxon>Chromadorea</taxon>
        <taxon>Rhabditida</taxon>
        <taxon>Spirurina</taxon>
        <taxon>Ascaridomorpha</taxon>
        <taxon>Ascaridoidea</taxon>
        <taxon>Ascarididae</taxon>
        <taxon>Ascaris</taxon>
    </lineage>
</organism>
<accession>A0A0M3HSP7</accession>
<sequence>MPEDSTEGSDEEVCQAPTYKVTVQIDYEEGEPFGVQIGKDLMVERVEKQMRADGLLQPGDVLISVNDIRIEDVDHFYKLISRLFPQVRIEVERKVTRSPLSDIRARMIALTPKKNCEYFIAHVHRIPGIKLGISIKQSHNTVIVTKCEPESLTGKRYEEGDRIVDVDGHRVYTKEEAKERILRGLRTSSYISTVVERKIFGDVQNSQVFINLIAVMRAILRSSNNREPKLAPDATTIGQREMARIRASAGQPFPIKSILRRNSPSRSSCTSLQFDPKPLVMRVACDTKQPHHLIHVRRRDWKRGFFSFLFGKHSSRR</sequence>
<dbReference type="WBParaSite" id="ALUE_0000552701-mRNA-1">
    <property type="protein sequence ID" value="ALUE_0000552701-mRNA-1"/>
    <property type="gene ID" value="ALUE_0000552701"/>
</dbReference>
<keyword evidence="2" id="KW-1185">Reference proteome</keyword>
<dbReference type="SMART" id="SM00228">
    <property type="entry name" value="PDZ"/>
    <property type="match status" value="2"/>
</dbReference>
<feature type="domain" description="PDZ" evidence="1">
    <location>
        <begin position="22"/>
        <end position="75"/>
    </location>
</feature>
<dbReference type="PROSITE" id="PS50106">
    <property type="entry name" value="PDZ"/>
    <property type="match status" value="1"/>
</dbReference>
<name>A0A0M3HSP7_ASCLU</name>
<dbReference type="Proteomes" id="UP000036681">
    <property type="component" value="Unplaced"/>
</dbReference>
<proteinExistence type="predicted"/>
<dbReference type="InterPro" id="IPR040264">
    <property type="entry name" value="T15H9.4-like"/>
</dbReference>
<reference evidence="3" key="1">
    <citation type="submission" date="2017-02" db="UniProtKB">
        <authorList>
            <consortium name="WormBaseParasite"/>
        </authorList>
    </citation>
    <scope>IDENTIFICATION</scope>
</reference>
<dbReference type="AlphaFoldDB" id="A0A0M3HSP7"/>
<dbReference type="CDD" id="cd00136">
    <property type="entry name" value="PDZ_canonical"/>
    <property type="match status" value="1"/>
</dbReference>
<evidence type="ECO:0000313" key="2">
    <source>
        <dbReference type="Proteomes" id="UP000036681"/>
    </source>
</evidence>
<dbReference type="SUPFAM" id="SSF50156">
    <property type="entry name" value="PDZ domain-like"/>
    <property type="match status" value="2"/>
</dbReference>
<dbReference type="InterPro" id="IPR001478">
    <property type="entry name" value="PDZ"/>
</dbReference>
<evidence type="ECO:0000313" key="3">
    <source>
        <dbReference type="WBParaSite" id="ALUE_0000552701-mRNA-1"/>
    </source>
</evidence>
<protein>
    <submittedName>
        <fullName evidence="3">PDZ domain-containing protein</fullName>
    </submittedName>
</protein>
<dbReference type="PANTHER" id="PTHR31327">
    <property type="entry name" value="SPERM MEIOSIS PDZ DOMAIN CONTAINING PROTEINS-RELATED"/>
    <property type="match status" value="1"/>
</dbReference>